<dbReference type="GO" id="GO:0006313">
    <property type="term" value="P:DNA transposition"/>
    <property type="evidence" value="ECO:0007669"/>
    <property type="project" value="InterPro"/>
</dbReference>
<evidence type="ECO:0000259" key="2">
    <source>
        <dbReference type="Pfam" id="PF01548"/>
    </source>
</evidence>
<gene>
    <name evidence="3" type="ORF">F4556_005360</name>
</gene>
<evidence type="ECO:0000313" key="4">
    <source>
        <dbReference type="Proteomes" id="UP000573327"/>
    </source>
</evidence>
<feature type="compositionally biased region" description="Basic and acidic residues" evidence="1">
    <location>
        <begin position="84"/>
        <end position="96"/>
    </location>
</feature>
<feature type="region of interest" description="Disordered" evidence="1">
    <location>
        <begin position="84"/>
        <end position="111"/>
    </location>
</feature>
<dbReference type="InterPro" id="IPR002525">
    <property type="entry name" value="Transp_IS110-like_N"/>
</dbReference>
<dbReference type="GO" id="GO:0004803">
    <property type="term" value="F:transposase activity"/>
    <property type="evidence" value="ECO:0007669"/>
    <property type="project" value="InterPro"/>
</dbReference>
<proteinExistence type="predicted"/>
<comment type="caution">
    <text evidence="3">The sequence shown here is derived from an EMBL/GenBank/DDBJ whole genome shotgun (WGS) entry which is preliminary data.</text>
</comment>
<name>A0A7W7SG38_9ACTN</name>
<dbReference type="Proteomes" id="UP000573327">
    <property type="component" value="Unassembled WGS sequence"/>
</dbReference>
<organism evidence="3 4">
    <name type="scientific">Kitasatospora gansuensis</name>
    <dbReference type="NCBI Taxonomy" id="258050"/>
    <lineage>
        <taxon>Bacteria</taxon>
        <taxon>Bacillati</taxon>
        <taxon>Actinomycetota</taxon>
        <taxon>Actinomycetes</taxon>
        <taxon>Kitasatosporales</taxon>
        <taxon>Streptomycetaceae</taxon>
        <taxon>Kitasatospora</taxon>
    </lineage>
</organism>
<keyword evidence="4" id="KW-1185">Reference proteome</keyword>
<dbReference type="AlphaFoldDB" id="A0A7W7SG38"/>
<evidence type="ECO:0000256" key="1">
    <source>
        <dbReference type="SAM" id="MobiDB-lite"/>
    </source>
</evidence>
<dbReference type="EMBL" id="JACHJR010000001">
    <property type="protein sequence ID" value="MBB4949825.1"/>
    <property type="molecule type" value="Genomic_DNA"/>
</dbReference>
<dbReference type="Pfam" id="PF01548">
    <property type="entry name" value="DEDD_Tnp_IS110"/>
    <property type="match status" value="1"/>
</dbReference>
<evidence type="ECO:0000313" key="3">
    <source>
        <dbReference type="EMBL" id="MBB4949825.1"/>
    </source>
</evidence>
<feature type="domain" description="Transposase IS110-like N-terminal" evidence="2">
    <location>
        <begin position="4"/>
        <end position="60"/>
    </location>
</feature>
<reference evidence="3 4" key="1">
    <citation type="submission" date="2020-08" db="EMBL/GenBank/DDBJ databases">
        <title>Sequencing the genomes of 1000 actinobacteria strains.</title>
        <authorList>
            <person name="Klenk H.-P."/>
        </authorList>
    </citation>
    <scope>NUCLEOTIDE SEQUENCE [LARGE SCALE GENOMIC DNA]</scope>
    <source>
        <strain evidence="3 4">DSM 44786</strain>
    </source>
</reference>
<protein>
    <recommendedName>
        <fullName evidence="2">Transposase IS110-like N-terminal domain-containing protein</fullName>
    </recommendedName>
</protein>
<sequence length="139" mass="15536">MAEAVDLPSRASALLLALLASHGQKPVYVPGRMVNRMAGAYRSEAKTDARDAFVIAEACVPTRSSACDDGYCLGRLWAVRGEPRATGDDGFRRLDPRSGAGGQVEPQVDRRPRQFLRNKRQEWEEYRSEVTPFELRKNL</sequence>
<accession>A0A7W7SG38</accession>
<dbReference type="GO" id="GO:0003677">
    <property type="term" value="F:DNA binding"/>
    <property type="evidence" value="ECO:0007669"/>
    <property type="project" value="InterPro"/>
</dbReference>